<evidence type="ECO:0000313" key="3">
    <source>
        <dbReference type="Proteomes" id="UP000238442"/>
    </source>
</evidence>
<dbReference type="EMBL" id="CP027062">
    <property type="protein sequence ID" value="AVI51427.1"/>
    <property type="molecule type" value="Genomic_DNA"/>
</dbReference>
<dbReference type="InterPro" id="IPR029044">
    <property type="entry name" value="Nucleotide-diphossugar_trans"/>
</dbReference>
<organism evidence="2 3">
    <name type="scientific">Pukyongia salina</name>
    <dbReference type="NCBI Taxonomy" id="2094025"/>
    <lineage>
        <taxon>Bacteria</taxon>
        <taxon>Pseudomonadati</taxon>
        <taxon>Bacteroidota</taxon>
        <taxon>Flavobacteriia</taxon>
        <taxon>Flavobacteriales</taxon>
        <taxon>Flavobacteriaceae</taxon>
        <taxon>Pukyongia</taxon>
    </lineage>
</organism>
<dbReference type="InterPro" id="IPR050834">
    <property type="entry name" value="Glycosyltransf_2"/>
</dbReference>
<dbReference type="RefSeq" id="WP_105216667.1">
    <property type="nucleotide sequence ID" value="NZ_CP027062.1"/>
</dbReference>
<sequence>MTITVYITSYNQEAFLKDAIDSVLSQELAADEIIIIDDCSTDGSKELIKDYASRHKQIRFHLNEKNLGVAQSRIKALSMVKSDYVTYVDGDDVYLPNKLKVEANLIKNTGCDLVFSNNMYVSENDLSEEKWTWLEEELVVGKETNWFLKVLTRDFPRNSLFRMELVKYSLLKEIGFHDPNLPIYEDYDLRIRLAAKAKIAFSSEVTAKIRISTEGLSKSNYKEHISSLKYIYKKYQPQLSEFGRETKVEVNNRLDAILTSIKRKHQVNFTSKLRNKLFRKLK</sequence>
<dbReference type="InterPro" id="IPR001173">
    <property type="entry name" value="Glyco_trans_2-like"/>
</dbReference>
<dbReference type="SUPFAM" id="SSF53448">
    <property type="entry name" value="Nucleotide-diphospho-sugar transferases"/>
    <property type="match status" value="1"/>
</dbReference>
<dbReference type="KEGG" id="aue:C5O00_09680"/>
<evidence type="ECO:0000313" key="2">
    <source>
        <dbReference type="EMBL" id="AVI51427.1"/>
    </source>
</evidence>
<dbReference type="Pfam" id="PF00535">
    <property type="entry name" value="Glycos_transf_2"/>
    <property type="match status" value="1"/>
</dbReference>
<protein>
    <recommendedName>
        <fullName evidence="1">Glycosyltransferase 2-like domain-containing protein</fullName>
    </recommendedName>
</protein>
<name>A0A2S0HXL3_9FLAO</name>
<dbReference type="Proteomes" id="UP000238442">
    <property type="component" value="Chromosome"/>
</dbReference>
<keyword evidence="3" id="KW-1185">Reference proteome</keyword>
<dbReference type="PANTHER" id="PTHR43685">
    <property type="entry name" value="GLYCOSYLTRANSFERASE"/>
    <property type="match status" value="1"/>
</dbReference>
<dbReference type="PANTHER" id="PTHR43685:SF11">
    <property type="entry name" value="GLYCOSYLTRANSFERASE TAGX-RELATED"/>
    <property type="match status" value="1"/>
</dbReference>
<dbReference type="OrthoDB" id="635429at2"/>
<gene>
    <name evidence="2" type="ORF">C5O00_09680</name>
</gene>
<evidence type="ECO:0000259" key="1">
    <source>
        <dbReference type="Pfam" id="PF00535"/>
    </source>
</evidence>
<proteinExistence type="predicted"/>
<dbReference type="AlphaFoldDB" id="A0A2S0HXL3"/>
<reference evidence="2 3" key="1">
    <citation type="submission" date="2018-02" db="EMBL/GenBank/DDBJ databases">
        <title>Genomic analysis of the strain RR4-38 isolated from a seawater recirculating aquaculture system.</title>
        <authorList>
            <person name="Kim Y.-S."/>
            <person name="Jang Y.H."/>
            <person name="Kim K.-H."/>
        </authorList>
    </citation>
    <scope>NUCLEOTIDE SEQUENCE [LARGE SCALE GENOMIC DNA]</scope>
    <source>
        <strain evidence="2 3">RR4-38</strain>
    </source>
</reference>
<dbReference type="Gene3D" id="3.90.550.10">
    <property type="entry name" value="Spore Coat Polysaccharide Biosynthesis Protein SpsA, Chain A"/>
    <property type="match status" value="1"/>
</dbReference>
<feature type="domain" description="Glycosyltransferase 2-like" evidence="1">
    <location>
        <begin position="4"/>
        <end position="165"/>
    </location>
</feature>
<accession>A0A2S0HXL3</accession>